<evidence type="ECO:0000256" key="2">
    <source>
        <dbReference type="ARBA" id="ARBA00023315"/>
    </source>
</evidence>
<dbReference type="PROSITE" id="PS51186">
    <property type="entry name" value="GNAT"/>
    <property type="match status" value="1"/>
</dbReference>
<accession>A0A844B995</accession>
<dbReference type="Proteomes" id="UP000487350">
    <property type="component" value="Unassembled WGS sequence"/>
</dbReference>
<keyword evidence="2" id="KW-0012">Acyltransferase</keyword>
<dbReference type="EMBL" id="WJBU01000010">
    <property type="protein sequence ID" value="MRD48056.1"/>
    <property type="molecule type" value="Genomic_DNA"/>
</dbReference>
<dbReference type="GO" id="GO:0016747">
    <property type="term" value="F:acyltransferase activity, transferring groups other than amino-acyl groups"/>
    <property type="evidence" value="ECO:0007669"/>
    <property type="project" value="InterPro"/>
</dbReference>
<dbReference type="InterPro" id="IPR050832">
    <property type="entry name" value="Bact_Acetyltransf"/>
</dbReference>
<feature type="domain" description="N-acetyltransferase" evidence="3">
    <location>
        <begin position="1"/>
        <end position="146"/>
    </location>
</feature>
<reference evidence="4 5" key="1">
    <citation type="submission" date="2019-11" db="EMBL/GenBank/DDBJ databases">
        <title>Caenimonas koreensis gen. nov., sp. nov., isolated from activated sludge.</title>
        <authorList>
            <person name="Seung H.R."/>
        </authorList>
    </citation>
    <scope>NUCLEOTIDE SEQUENCE [LARGE SCALE GENOMIC DNA]</scope>
    <source>
        <strain evidence="4 5">EMB320</strain>
    </source>
</reference>
<dbReference type="InterPro" id="IPR000182">
    <property type="entry name" value="GNAT_dom"/>
</dbReference>
<dbReference type="RefSeq" id="WP_153585354.1">
    <property type="nucleotide sequence ID" value="NZ_WJBU01000010.1"/>
</dbReference>
<evidence type="ECO:0000256" key="1">
    <source>
        <dbReference type="ARBA" id="ARBA00022679"/>
    </source>
</evidence>
<proteinExistence type="predicted"/>
<gene>
    <name evidence="4" type="ORF">GHT07_12260</name>
</gene>
<dbReference type="PANTHER" id="PTHR43877:SF2">
    <property type="entry name" value="AMINOALKYLPHOSPHONATE N-ACETYLTRANSFERASE-RELATED"/>
    <property type="match status" value="1"/>
</dbReference>
<name>A0A844B995_9BURK</name>
<organism evidence="4 5">
    <name type="scientific">Caenimonas koreensis DSM 17982</name>
    <dbReference type="NCBI Taxonomy" id="1121255"/>
    <lineage>
        <taxon>Bacteria</taxon>
        <taxon>Pseudomonadati</taxon>
        <taxon>Pseudomonadota</taxon>
        <taxon>Betaproteobacteria</taxon>
        <taxon>Burkholderiales</taxon>
        <taxon>Comamonadaceae</taxon>
        <taxon>Caenimonas</taxon>
    </lineage>
</organism>
<evidence type="ECO:0000313" key="5">
    <source>
        <dbReference type="Proteomes" id="UP000487350"/>
    </source>
</evidence>
<dbReference type="Gene3D" id="3.40.630.30">
    <property type="match status" value="1"/>
</dbReference>
<evidence type="ECO:0000259" key="3">
    <source>
        <dbReference type="PROSITE" id="PS51186"/>
    </source>
</evidence>
<dbReference type="InterPro" id="IPR016181">
    <property type="entry name" value="Acyl_CoA_acyltransferase"/>
</dbReference>
<dbReference type="OrthoDB" id="7356080at2"/>
<dbReference type="AlphaFoldDB" id="A0A844B995"/>
<dbReference type="PANTHER" id="PTHR43877">
    <property type="entry name" value="AMINOALKYLPHOSPHONATE N-ACETYLTRANSFERASE-RELATED-RELATED"/>
    <property type="match status" value="1"/>
</dbReference>
<protein>
    <submittedName>
        <fullName evidence="4">GNAT family N-acetyltransferase</fullName>
    </submittedName>
</protein>
<dbReference type="CDD" id="cd04301">
    <property type="entry name" value="NAT_SF"/>
    <property type="match status" value="1"/>
</dbReference>
<keyword evidence="1 4" id="KW-0808">Transferase</keyword>
<evidence type="ECO:0000313" key="4">
    <source>
        <dbReference type="EMBL" id="MRD48056.1"/>
    </source>
</evidence>
<dbReference type="Pfam" id="PF00583">
    <property type="entry name" value="Acetyltransf_1"/>
    <property type="match status" value="1"/>
</dbReference>
<keyword evidence="5" id="KW-1185">Reference proteome</keyword>
<sequence>MSIRPITPADIPALFHVRPRTRENALTLDELRALGITPESVATWLEGSTCGWLWQTPAGEVVGFCMAEKDAGELLVIALLPEYEGRGIGGQLMQHAESWLAQSGRTRAWLTTDIDPTLRAYGFYRHRGWTDWKIERGMRWMEITLPTDVER</sequence>
<dbReference type="SUPFAM" id="SSF55729">
    <property type="entry name" value="Acyl-CoA N-acyltransferases (Nat)"/>
    <property type="match status" value="1"/>
</dbReference>
<comment type="caution">
    <text evidence="4">The sequence shown here is derived from an EMBL/GenBank/DDBJ whole genome shotgun (WGS) entry which is preliminary data.</text>
</comment>